<organism evidence="1 2">
    <name type="scientific">Hevea brasiliensis</name>
    <name type="common">Para rubber tree</name>
    <name type="synonym">Siphonia brasiliensis</name>
    <dbReference type="NCBI Taxonomy" id="3981"/>
    <lineage>
        <taxon>Eukaryota</taxon>
        <taxon>Viridiplantae</taxon>
        <taxon>Streptophyta</taxon>
        <taxon>Embryophyta</taxon>
        <taxon>Tracheophyta</taxon>
        <taxon>Spermatophyta</taxon>
        <taxon>Magnoliopsida</taxon>
        <taxon>eudicotyledons</taxon>
        <taxon>Gunneridae</taxon>
        <taxon>Pentapetalae</taxon>
        <taxon>rosids</taxon>
        <taxon>fabids</taxon>
        <taxon>Malpighiales</taxon>
        <taxon>Euphorbiaceae</taxon>
        <taxon>Crotonoideae</taxon>
        <taxon>Micrandreae</taxon>
        <taxon>Hevea</taxon>
    </lineage>
</organism>
<sequence length="100" mass="11300">MQWSETSAGGLIRDFCVRWCRGFAINVGRCSILEAELWAICEELLMLDILRYANFVLDWLASFASSFALGSHHLDNPLRSILPWLLYDSSGVGHNRIAIV</sequence>
<evidence type="ECO:0008006" key="3">
    <source>
        <dbReference type="Google" id="ProtNLM"/>
    </source>
</evidence>
<dbReference type="Proteomes" id="UP000467840">
    <property type="component" value="Chromosome 15"/>
</dbReference>
<gene>
    <name evidence="1" type="ORF">GH714_040118</name>
</gene>
<dbReference type="AlphaFoldDB" id="A0A6A6MQW6"/>
<protein>
    <recommendedName>
        <fullName evidence="3">RNase H type-1 domain-containing protein</fullName>
    </recommendedName>
</protein>
<evidence type="ECO:0000313" key="2">
    <source>
        <dbReference type="Proteomes" id="UP000467840"/>
    </source>
</evidence>
<accession>A0A6A6MQW6</accession>
<proteinExistence type="predicted"/>
<keyword evidence="2" id="KW-1185">Reference proteome</keyword>
<evidence type="ECO:0000313" key="1">
    <source>
        <dbReference type="EMBL" id="KAF2315604.1"/>
    </source>
</evidence>
<name>A0A6A6MQW6_HEVBR</name>
<dbReference type="EMBL" id="JAAGAX010000005">
    <property type="protein sequence ID" value="KAF2315604.1"/>
    <property type="molecule type" value="Genomic_DNA"/>
</dbReference>
<reference evidence="1 2" key="1">
    <citation type="journal article" date="2020" name="Mol. Plant">
        <title>The Chromosome-Based Rubber Tree Genome Provides New Insights into Spurge Genome Evolution and Rubber Biosynthesis.</title>
        <authorList>
            <person name="Liu J."/>
            <person name="Shi C."/>
            <person name="Shi C.C."/>
            <person name="Li W."/>
            <person name="Zhang Q.J."/>
            <person name="Zhang Y."/>
            <person name="Li K."/>
            <person name="Lu H.F."/>
            <person name="Shi C."/>
            <person name="Zhu S.T."/>
            <person name="Xiao Z.Y."/>
            <person name="Nan H."/>
            <person name="Yue Y."/>
            <person name="Zhu X.G."/>
            <person name="Wu Y."/>
            <person name="Hong X.N."/>
            <person name="Fan G.Y."/>
            <person name="Tong Y."/>
            <person name="Zhang D."/>
            <person name="Mao C.L."/>
            <person name="Liu Y.L."/>
            <person name="Hao S.J."/>
            <person name="Liu W.Q."/>
            <person name="Lv M.Q."/>
            <person name="Zhang H.B."/>
            <person name="Liu Y."/>
            <person name="Hu-Tang G.R."/>
            <person name="Wang J.P."/>
            <person name="Wang J.H."/>
            <person name="Sun Y.H."/>
            <person name="Ni S.B."/>
            <person name="Chen W.B."/>
            <person name="Zhang X.C."/>
            <person name="Jiao Y.N."/>
            <person name="Eichler E.E."/>
            <person name="Li G.H."/>
            <person name="Liu X."/>
            <person name="Gao L.Z."/>
        </authorList>
    </citation>
    <scope>NUCLEOTIDE SEQUENCE [LARGE SCALE GENOMIC DNA]</scope>
    <source>
        <strain evidence="2">cv. GT1</strain>
        <tissue evidence="1">Leaf</tissue>
    </source>
</reference>
<comment type="caution">
    <text evidence="1">The sequence shown here is derived from an EMBL/GenBank/DDBJ whole genome shotgun (WGS) entry which is preliminary data.</text>
</comment>